<keyword evidence="3" id="KW-1185">Reference proteome</keyword>
<dbReference type="RefSeq" id="WP_207346732.1">
    <property type="nucleotide sequence ID" value="NZ_CP076456.1"/>
</dbReference>
<accession>A0A975S8E5</accession>
<reference evidence="2" key="1">
    <citation type="submission" date="2021-06" db="EMBL/GenBank/DDBJ databases">
        <title>Novel species in genus Arthrobacter.</title>
        <authorList>
            <person name="Zhang G."/>
        </authorList>
    </citation>
    <scope>NUCLEOTIDE SEQUENCE</scope>
    <source>
        <strain evidence="2">Zg-ZUI122</strain>
    </source>
</reference>
<feature type="domain" description="HD/PDEase" evidence="1">
    <location>
        <begin position="23"/>
        <end position="128"/>
    </location>
</feature>
<dbReference type="GO" id="GO:0008893">
    <property type="term" value="F:guanosine-3',5'-bis(diphosphate) 3'-diphosphatase activity"/>
    <property type="evidence" value="ECO:0007669"/>
    <property type="project" value="TreeGrafter"/>
</dbReference>
<organism evidence="2 3">
    <name type="scientific">Arthrobacter sunyaminii</name>
    <dbReference type="NCBI Taxonomy" id="2816859"/>
    <lineage>
        <taxon>Bacteria</taxon>
        <taxon>Bacillati</taxon>
        <taxon>Actinomycetota</taxon>
        <taxon>Actinomycetes</taxon>
        <taxon>Micrococcales</taxon>
        <taxon>Micrococcaceae</taxon>
        <taxon>Arthrobacter</taxon>
    </lineage>
</organism>
<gene>
    <name evidence="2" type="ORF">KG104_08565</name>
</gene>
<dbReference type="Gene3D" id="1.10.3210.10">
    <property type="entry name" value="Hypothetical protein af1432"/>
    <property type="match status" value="1"/>
</dbReference>
<protein>
    <submittedName>
        <fullName evidence="2">HD domain-containing protein</fullName>
    </submittedName>
</protein>
<dbReference type="SMART" id="SM00471">
    <property type="entry name" value="HDc"/>
    <property type="match status" value="1"/>
</dbReference>
<dbReference type="Proteomes" id="UP000680588">
    <property type="component" value="Chromosome"/>
</dbReference>
<dbReference type="KEGG" id="asun:KG104_08565"/>
<dbReference type="PANTHER" id="PTHR46246">
    <property type="entry name" value="GUANOSINE-3',5'-BIS(DIPHOSPHATE) 3'-PYROPHOSPHOHYDROLASE MESH1"/>
    <property type="match status" value="1"/>
</dbReference>
<name>A0A975S8E5_9MICC</name>
<dbReference type="SUPFAM" id="SSF109604">
    <property type="entry name" value="HD-domain/PDEase-like"/>
    <property type="match status" value="1"/>
</dbReference>
<dbReference type="EMBL" id="CP076456">
    <property type="protein sequence ID" value="QWQ37737.1"/>
    <property type="molecule type" value="Genomic_DNA"/>
</dbReference>
<evidence type="ECO:0000259" key="1">
    <source>
        <dbReference type="SMART" id="SM00471"/>
    </source>
</evidence>
<dbReference type="Pfam" id="PF13328">
    <property type="entry name" value="HD_4"/>
    <property type="match status" value="1"/>
</dbReference>
<dbReference type="AlphaFoldDB" id="A0A975S8E5"/>
<proteinExistence type="predicted"/>
<dbReference type="InterPro" id="IPR003607">
    <property type="entry name" value="HD/PDEase_dom"/>
</dbReference>
<dbReference type="InterPro" id="IPR052194">
    <property type="entry name" value="MESH1"/>
</dbReference>
<evidence type="ECO:0000313" key="3">
    <source>
        <dbReference type="Proteomes" id="UP000680588"/>
    </source>
</evidence>
<dbReference type="PANTHER" id="PTHR46246:SF1">
    <property type="entry name" value="GUANOSINE-3',5'-BIS(DIPHOSPHATE) 3'-PYROPHOSPHOHYDROLASE MESH1"/>
    <property type="match status" value="1"/>
</dbReference>
<evidence type="ECO:0000313" key="2">
    <source>
        <dbReference type="EMBL" id="QWQ37737.1"/>
    </source>
</evidence>
<sequence length="149" mass="16781">MDNLITNAERVARATHEGQTDKTGVPYITHPERVARTAAQRAPEHLREQAQAVAWLHDTVEDTGVTLQGLREQGFPETVVAGVDAMTKRQGEPVESYFERVRANNLARIVKAADIDDNTNPERVQKLDHADRTRLAAKYQRSRELLTLE</sequence>